<dbReference type="GO" id="GO:0030246">
    <property type="term" value="F:carbohydrate binding"/>
    <property type="evidence" value="ECO:0007669"/>
    <property type="project" value="InterPro"/>
</dbReference>
<dbReference type="AlphaFoldDB" id="A0A4R1I0X3"/>
<dbReference type="GO" id="GO:0005975">
    <property type="term" value="P:carbohydrate metabolic process"/>
    <property type="evidence" value="ECO:0007669"/>
    <property type="project" value="InterPro"/>
</dbReference>
<dbReference type="PANTHER" id="PTHR11122">
    <property type="entry name" value="APOSPORY-ASSOCIATED PROTEIN C-RELATED"/>
    <property type="match status" value="1"/>
</dbReference>
<reference evidence="1 2" key="1">
    <citation type="submission" date="2019-03" db="EMBL/GenBank/DDBJ databases">
        <title>Genomic Encyclopedia of Type Strains, Phase IV (KMG-IV): sequencing the most valuable type-strain genomes for metagenomic binning, comparative biology and taxonomic classification.</title>
        <authorList>
            <person name="Goeker M."/>
        </authorList>
    </citation>
    <scope>NUCLEOTIDE SEQUENCE [LARGE SCALE GENOMIC DNA]</scope>
    <source>
        <strain evidence="1 2">DSM 101</strain>
    </source>
</reference>
<dbReference type="InterPro" id="IPR008183">
    <property type="entry name" value="Aldose_1/G6P_1-epimerase"/>
</dbReference>
<dbReference type="InterPro" id="IPR037481">
    <property type="entry name" value="LacX"/>
</dbReference>
<sequence length="323" mass="35576">MFRKVPLDLIFGEVETGIGMSEGAVRLKSEFLQVEISPQGAEMVALTDREGRDLLWNGDPAFWTGRAPLLFPIVGRLPNDQLLHEGQVYCMAQHGFARRRAFTLEEATDKVVRLALHDDEETRKQYPFHFSLTVTYTLAEATLTIEVEVANTGEGVLPASVGFHPAFRWPLPYGGARKDHRLVFEKAEAEAIHRPVGGLLSTATEPNPAVDAILEPTDALFERDALIFLDLRSHHVRFGVPGEPGLEVAFPDMPHLGLWSKPGAPFLCIEPWAGYASPESGPSEFTEKPGLSLIAPGDTKRFAMAIRWLPDVGRLIGPHEAGV</sequence>
<name>A0A4R1I0X3_ANCAQ</name>
<evidence type="ECO:0000313" key="2">
    <source>
        <dbReference type="Proteomes" id="UP000295030"/>
    </source>
</evidence>
<accession>A0A4R1I0X3</accession>
<dbReference type="Pfam" id="PF01263">
    <property type="entry name" value="Aldose_epim"/>
    <property type="match status" value="1"/>
</dbReference>
<evidence type="ECO:0000313" key="1">
    <source>
        <dbReference type="EMBL" id="TCK28804.1"/>
    </source>
</evidence>
<dbReference type="InterPro" id="IPR011013">
    <property type="entry name" value="Gal_mutarotase_sf_dom"/>
</dbReference>
<dbReference type="EMBL" id="SMFY01000002">
    <property type="protein sequence ID" value="TCK28804.1"/>
    <property type="molecule type" value="Genomic_DNA"/>
</dbReference>
<dbReference type="SUPFAM" id="SSF74650">
    <property type="entry name" value="Galactose mutarotase-like"/>
    <property type="match status" value="1"/>
</dbReference>
<gene>
    <name evidence="1" type="ORF">EV667_2817</name>
</gene>
<dbReference type="GO" id="GO:0016853">
    <property type="term" value="F:isomerase activity"/>
    <property type="evidence" value="ECO:0007669"/>
    <property type="project" value="InterPro"/>
</dbReference>
<proteinExistence type="predicted"/>
<dbReference type="Proteomes" id="UP000295030">
    <property type="component" value="Unassembled WGS sequence"/>
</dbReference>
<dbReference type="Gene3D" id="2.70.98.10">
    <property type="match status" value="1"/>
</dbReference>
<protein>
    <submittedName>
        <fullName evidence="1">Galactose mutarotase-like enzyme</fullName>
    </submittedName>
</protein>
<dbReference type="CDD" id="cd09024">
    <property type="entry name" value="Aldose_epim_lacX"/>
    <property type="match status" value="1"/>
</dbReference>
<organism evidence="1 2">
    <name type="scientific">Ancylobacter aquaticus</name>
    <dbReference type="NCBI Taxonomy" id="100"/>
    <lineage>
        <taxon>Bacteria</taxon>
        <taxon>Pseudomonadati</taxon>
        <taxon>Pseudomonadota</taxon>
        <taxon>Alphaproteobacteria</taxon>
        <taxon>Hyphomicrobiales</taxon>
        <taxon>Xanthobacteraceae</taxon>
        <taxon>Ancylobacter</taxon>
    </lineage>
</organism>
<dbReference type="InterPro" id="IPR014718">
    <property type="entry name" value="GH-type_carb-bd"/>
</dbReference>
<comment type="caution">
    <text evidence="1">The sequence shown here is derived from an EMBL/GenBank/DDBJ whole genome shotgun (WGS) entry which is preliminary data.</text>
</comment>
<keyword evidence="2" id="KW-1185">Reference proteome</keyword>
<dbReference type="PANTHER" id="PTHR11122:SF13">
    <property type="entry name" value="GLUCOSE-6-PHOSPHATE 1-EPIMERASE"/>
    <property type="match status" value="1"/>
</dbReference>